<dbReference type="KEGG" id="ahw:NCTC11636_01519"/>
<dbReference type="OrthoDB" id="56388at2"/>
<keyword evidence="3" id="KW-1185">Reference proteome</keyword>
<dbReference type="SUPFAM" id="SSF48452">
    <property type="entry name" value="TPR-like"/>
    <property type="match status" value="1"/>
</dbReference>
<evidence type="ECO:0000313" key="3">
    <source>
        <dbReference type="Proteomes" id="UP000266895"/>
    </source>
</evidence>
<organism evidence="2 3">
    <name type="scientific">Actinomyces howellii</name>
    <dbReference type="NCBI Taxonomy" id="52771"/>
    <lineage>
        <taxon>Bacteria</taxon>
        <taxon>Bacillati</taxon>
        <taxon>Actinomycetota</taxon>
        <taxon>Actinomycetes</taxon>
        <taxon>Actinomycetales</taxon>
        <taxon>Actinomycetaceae</taxon>
        <taxon>Actinomyces</taxon>
    </lineage>
</organism>
<dbReference type="Gene3D" id="1.25.40.10">
    <property type="entry name" value="Tetratricopeptide repeat domain"/>
    <property type="match status" value="1"/>
</dbReference>
<feature type="compositionally biased region" description="Low complexity" evidence="1">
    <location>
        <begin position="425"/>
        <end position="444"/>
    </location>
</feature>
<reference evidence="2 3" key="1">
    <citation type="submission" date="2018-12" db="EMBL/GenBank/DDBJ databases">
        <authorList>
            <consortium name="Pathogen Informatics"/>
        </authorList>
    </citation>
    <scope>NUCLEOTIDE SEQUENCE [LARGE SCALE GENOMIC DNA]</scope>
    <source>
        <strain evidence="2 3">NCTC11636</strain>
    </source>
</reference>
<dbReference type="AlphaFoldDB" id="A0A3S4RFS3"/>
<evidence type="ECO:0000256" key="1">
    <source>
        <dbReference type="SAM" id="MobiDB-lite"/>
    </source>
</evidence>
<accession>A0A3S4RFS3</accession>
<evidence type="ECO:0000313" key="2">
    <source>
        <dbReference type="EMBL" id="VEG28400.1"/>
    </source>
</evidence>
<dbReference type="RefSeq" id="WP_126382583.1">
    <property type="nucleotide sequence ID" value="NZ_LR134350.1"/>
</dbReference>
<evidence type="ECO:0008006" key="4">
    <source>
        <dbReference type="Google" id="ProtNLM"/>
    </source>
</evidence>
<sequence>MTTHDDVLERLALARAHAWGPARSNLVAEAVTWADALEDEQLAVDTRLALAEAYNQGNEEWKALAPFVWLLNRHAERPDLFDASRIHDMNWNYKWAIHVAADNPGVSVAQLRELENGLEEFYRSQGASMHVVHGERHHAAVMLGLDEEAETELAAWRATPRDSSSDCEGCDPMRQVSWATNHGDWELAVATAVPVLDEEVGCAIQPATMQAAALMALLHSGRPKAAWDAHVRSYRSLKGRPQFLGDMGRHMEYLALTGRVTRGLRILRETLPMSDQCESAVVLSGLLAGATLVLREAERAGMGQEALGVSVPAESVWCPGPGLEPGTTVSQAYAEVGAWVRKVASLYDARNGNTTVSQRLEARLAAAPVVDAGEVAARGALAAAGAELLEAREELPEGIRIGGGEEETEAEAFLEGITAMPSILGGSEPGSPEPAPEAGTESAGQEPEADPYPVVDLRVPEPPRDVEDALRRIEATLARPGGSLESLYVGCQTISRGLLPDPEKVDPEHARMAWTILSATAEIAWDYETAVEHRLRGRALLPEGDELGTILCDLRVIKLEHGADELAERVTVESRQERLERAGALAERLAGIVEELLAAPEGRQKDLVRAFDASMILVDLLPELNEYDGAQESLDQARRISGLVAHLVDPVDGRLDDQLDLASAELDLARGKVYEACILAEEVLRRHNPCPVVTALGARRILALGSTQVEEHGETVVQMRECLNIYLATGMTPLTGGVFGGLASALGMSGRALEAAEVLETALGSDVPETVADRLRSVLVAVLDNLDEEEGVRSNALAVAERALSRGEVERASEYLVRAANAAYNLDENTQAAALFQRVAELEDVSENAGRVRRSRLLRRAARAVVDDRTLAMSRARLDEAREIMARALELIEDVPTSRRYSAEYEIGDWHDDMAWILWRTDENAEAVDHCEAAFTGYMSTKDRDSAARPLTLLVRLHAEREEKDAARATIARVRELLAHRRWENHPALATVANIEESLED</sequence>
<proteinExistence type="predicted"/>
<dbReference type="EMBL" id="LR134350">
    <property type="protein sequence ID" value="VEG28400.1"/>
    <property type="molecule type" value="Genomic_DNA"/>
</dbReference>
<gene>
    <name evidence="2" type="ORF">NCTC11636_01519</name>
</gene>
<dbReference type="InterPro" id="IPR011990">
    <property type="entry name" value="TPR-like_helical_dom_sf"/>
</dbReference>
<protein>
    <recommendedName>
        <fullName evidence="4">ATP-dependent transcriptional regulator</fullName>
    </recommendedName>
</protein>
<name>A0A3S4RFS3_9ACTO</name>
<feature type="region of interest" description="Disordered" evidence="1">
    <location>
        <begin position="421"/>
        <end position="459"/>
    </location>
</feature>
<dbReference type="Proteomes" id="UP000266895">
    <property type="component" value="Chromosome"/>
</dbReference>